<dbReference type="Proteomes" id="UP000276542">
    <property type="component" value="Unassembled WGS sequence"/>
</dbReference>
<evidence type="ECO:0000313" key="4">
    <source>
        <dbReference type="Proteomes" id="UP000276542"/>
    </source>
</evidence>
<feature type="region of interest" description="Disordered" evidence="1">
    <location>
        <begin position="117"/>
        <end position="136"/>
    </location>
</feature>
<comment type="caution">
    <text evidence="3">The sequence shown here is derived from an EMBL/GenBank/DDBJ whole genome shotgun (WGS) entry which is preliminary data.</text>
</comment>
<evidence type="ECO:0000313" key="3">
    <source>
        <dbReference type="EMBL" id="RJS47440.1"/>
    </source>
</evidence>
<reference evidence="4" key="1">
    <citation type="submission" date="2018-09" db="EMBL/GenBank/DDBJ databases">
        <authorList>
            <person name="Zhu H."/>
        </authorList>
    </citation>
    <scope>NUCLEOTIDE SEQUENCE [LARGE SCALE GENOMIC DNA]</scope>
    <source>
        <strain evidence="4">K1W22B-1</strain>
    </source>
</reference>
<dbReference type="OrthoDB" id="4481052at2"/>
<dbReference type="EMBL" id="QYRP01000002">
    <property type="protein sequence ID" value="RJS47440.1"/>
    <property type="molecule type" value="Genomic_DNA"/>
</dbReference>
<keyword evidence="2" id="KW-1133">Transmembrane helix</keyword>
<keyword evidence="2" id="KW-0812">Transmembrane</keyword>
<feature type="transmembrane region" description="Helical" evidence="2">
    <location>
        <begin position="30"/>
        <end position="50"/>
    </location>
</feature>
<protein>
    <submittedName>
        <fullName evidence="3">Uncharacterized protein</fullName>
    </submittedName>
</protein>
<proteinExistence type="predicted"/>
<dbReference type="RefSeq" id="WP_120061405.1">
    <property type="nucleotide sequence ID" value="NZ_QYRP01000002.1"/>
</dbReference>
<keyword evidence="2" id="KW-0472">Membrane</keyword>
<dbReference type="AlphaFoldDB" id="A0A3A5HHT4"/>
<organism evidence="3 4">
    <name type="scientific">Nocardioides cavernaquae</name>
    <dbReference type="NCBI Taxonomy" id="2321396"/>
    <lineage>
        <taxon>Bacteria</taxon>
        <taxon>Bacillati</taxon>
        <taxon>Actinomycetota</taxon>
        <taxon>Actinomycetes</taxon>
        <taxon>Propionibacteriales</taxon>
        <taxon>Nocardioidaceae</taxon>
        <taxon>Nocardioides</taxon>
    </lineage>
</organism>
<evidence type="ECO:0000256" key="1">
    <source>
        <dbReference type="SAM" id="MobiDB-lite"/>
    </source>
</evidence>
<evidence type="ECO:0000256" key="2">
    <source>
        <dbReference type="SAM" id="Phobius"/>
    </source>
</evidence>
<gene>
    <name evidence="3" type="ORF">D4739_15265</name>
</gene>
<name>A0A3A5HHT4_9ACTN</name>
<keyword evidence="4" id="KW-1185">Reference proteome</keyword>
<sequence length="136" mass="15202">MLIRPDDEVYRVDAVWLGPRGLTLPWAARYSAYGIWVVLFVSILLIEAVLPMRVSLPPVWELVLSILATYALTGVIDHERPLSSALQTLRAELTAPRAPTEARPVLLDAARVRMRENHVHEAPHRSRKGPTGASQH</sequence>
<accession>A0A3A5HHT4</accession>